<dbReference type="AlphaFoldDB" id="A0A1F6C2T6"/>
<dbReference type="STRING" id="1798473.A3G50_02425"/>
<dbReference type="EMBL" id="MFKM01000015">
    <property type="protein sequence ID" value="OGG43383.1"/>
    <property type="molecule type" value="Genomic_DNA"/>
</dbReference>
<accession>A0A1F6C2T6</accession>
<keyword evidence="1" id="KW-0812">Transmembrane</keyword>
<comment type="caution">
    <text evidence="2">The sequence shown here is derived from an EMBL/GenBank/DDBJ whole genome shotgun (WGS) entry which is preliminary data.</text>
</comment>
<keyword evidence="1" id="KW-1133">Transmembrane helix</keyword>
<protein>
    <submittedName>
        <fullName evidence="2">Uncharacterized protein</fullName>
    </submittedName>
</protein>
<evidence type="ECO:0000313" key="2">
    <source>
        <dbReference type="EMBL" id="OGG43383.1"/>
    </source>
</evidence>
<sequence length="182" mass="21019">MPQYSKNVAEQFIEPEKLPVGWPWRLFIFSVIVFALILFVYFGIVFGYQPYLEAQRQSLDKKIAEIGGAISETDRENFIKFYSQLVNLQTLLKNHVKGSNIYTFLEKNTNQGIYYEGANLSVPEHFLRLEGIARSYDNLVQQMVVFEQSPGIEKVILGESRTADKGIVFSMQVFFKPELLNF</sequence>
<reference evidence="2 3" key="1">
    <citation type="journal article" date="2016" name="Nat. Commun.">
        <title>Thousands of microbial genomes shed light on interconnected biogeochemical processes in an aquifer system.</title>
        <authorList>
            <person name="Anantharaman K."/>
            <person name="Brown C.T."/>
            <person name="Hug L.A."/>
            <person name="Sharon I."/>
            <person name="Castelle C.J."/>
            <person name="Probst A.J."/>
            <person name="Thomas B.C."/>
            <person name="Singh A."/>
            <person name="Wilkins M.J."/>
            <person name="Karaoz U."/>
            <person name="Brodie E.L."/>
            <person name="Williams K.H."/>
            <person name="Hubbard S.S."/>
            <person name="Banfield J.F."/>
        </authorList>
    </citation>
    <scope>NUCLEOTIDE SEQUENCE [LARGE SCALE GENOMIC DNA]</scope>
</reference>
<name>A0A1F6C2T6_9BACT</name>
<keyword evidence="1" id="KW-0472">Membrane</keyword>
<evidence type="ECO:0000256" key="1">
    <source>
        <dbReference type="SAM" id="Phobius"/>
    </source>
</evidence>
<dbReference type="Proteomes" id="UP000176633">
    <property type="component" value="Unassembled WGS sequence"/>
</dbReference>
<organism evidence="2 3">
    <name type="scientific">Candidatus Jorgensenbacteria bacterium RIFCSPLOWO2_12_FULL_42_11</name>
    <dbReference type="NCBI Taxonomy" id="1798473"/>
    <lineage>
        <taxon>Bacteria</taxon>
        <taxon>Candidatus Joergenseniibacteriota</taxon>
    </lineage>
</organism>
<gene>
    <name evidence="2" type="ORF">A3G50_02425</name>
</gene>
<feature type="transmembrane region" description="Helical" evidence="1">
    <location>
        <begin position="26"/>
        <end position="48"/>
    </location>
</feature>
<proteinExistence type="predicted"/>
<evidence type="ECO:0000313" key="3">
    <source>
        <dbReference type="Proteomes" id="UP000176633"/>
    </source>
</evidence>